<dbReference type="SUPFAM" id="SSF81383">
    <property type="entry name" value="F-box domain"/>
    <property type="match status" value="1"/>
</dbReference>
<organism evidence="2">
    <name type="scientific">Brachypodium distachyon</name>
    <name type="common">Purple false brome</name>
    <name type="synonym">Trachynia distachya</name>
    <dbReference type="NCBI Taxonomy" id="15368"/>
    <lineage>
        <taxon>Eukaryota</taxon>
        <taxon>Viridiplantae</taxon>
        <taxon>Streptophyta</taxon>
        <taxon>Embryophyta</taxon>
        <taxon>Tracheophyta</taxon>
        <taxon>Spermatophyta</taxon>
        <taxon>Magnoliopsida</taxon>
        <taxon>Liliopsida</taxon>
        <taxon>Poales</taxon>
        <taxon>Poaceae</taxon>
        <taxon>BOP clade</taxon>
        <taxon>Pooideae</taxon>
        <taxon>Stipodae</taxon>
        <taxon>Brachypodieae</taxon>
        <taxon>Brachypodium</taxon>
    </lineage>
</organism>
<dbReference type="NCBIfam" id="TIGR01640">
    <property type="entry name" value="F_box_assoc_1"/>
    <property type="match status" value="1"/>
</dbReference>
<dbReference type="STRING" id="15368.I1GVX6"/>
<dbReference type="RefSeq" id="XP_010240451.1">
    <property type="nucleotide sequence ID" value="XM_010242149.3"/>
</dbReference>
<reference evidence="2" key="2">
    <citation type="submission" date="2017-06" db="EMBL/GenBank/DDBJ databases">
        <title>WGS assembly of Brachypodium distachyon.</title>
        <authorList>
            <consortium name="The International Brachypodium Initiative"/>
            <person name="Lucas S."/>
            <person name="Harmon-Smith M."/>
            <person name="Lail K."/>
            <person name="Tice H."/>
            <person name="Grimwood J."/>
            <person name="Bruce D."/>
            <person name="Barry K."/>
            <person name="Shu S."/>
            <person name="Lindquist E."/>
            <person name="Wang M."/>
            <person name="Pitluck S."/>
            <person name="Vogel J.P."/>
            <person name="Garvin D.F."/>
            <person name="Mockler T.C."/>
            <person name="Schmutz J."/>
            <person name="Rokhsar D."/>
            <person name="Bevan M.W."/>
        </authorList>
    </citation>
    <scope>NUCLEOTIDE SEQUENCE</scope>
    <source>
        <strain evidence="2">Bd21</strain>
    </source>
</reference>
<dbReference type="AlphaFoldDB" id="I1GVX6"/>
<dbReference type="Proteomes" id="UP000008810">
    <property type="component" value="Chromosome 1"/>
</dbReference>
<dbReference type="OrthoDB" id="677437at2759"/>
<evidence type="ECO:0000313" key="4">
    <source>
        <dbReference type="Proteomes" id="UP000008810"/>
    </source>
</evidence>
<dbReference type="Pfam" id="PF00646">
    <property type="entry name" value="F-box"/>
    <property type="match status" value="1"/>
</dbReference>
<reference evidence="2 3" key="1">
    <citation type="journal article" date="2010" name="Nature">
        <title>Genome sequencing and analysis of the model grass Brachypodium distachyon.</title>
        <authorList>
            <consortium name="International Brachypodium Initiative"/>
        </authorList>
    </citation>
    <scope>NUCLEOTIDE SEQUENCE [LARGE SCALE GENOMIC DNA]</scope>
    <source>
        <strain evidence="2">Bd21</strain>
        <strain evidence="3">cv. Bd21</strain>
    </source>
</reference>
<dbReference type="HOGENOM" id="CLU_022847_1_1_1"/>
<dbReference type="InterPro" id="IPR056592">
    <property type="entry name" value="Beta-prop_At3g26010-like"/>
</dbReference>
<dbReference type="InterPro" id="IPR055290">
    <property type="entry name" value="At3g26010-like"/>
</dbReference>
<dbReference type="eggNOG" id="ENOG502QWH8">
    <property type="taxonomic scope" value="Eukaryota"/>
</dbReference>
<reference evidence="3" key="3">
    <citation type="submission" date="2018-08" db="UniProtKB">
        <authorList>
            <consortium name="EnsemblPlants"/>
        </authorList>
    </citation>
    <scope>IDENTIFICATION</scope>
    <source>
        <strain evidence="3">cv. Bd21</strain>
    </source>
</reference>
<dbReference type="KEGG" id="bdi:100828972"/>
<dbReference type="RefSeq" id="XP_003563379.1">
    <property type="nucleotide sequence ID" value="XM_003563331.4"/>
</dbReference>
<dbReference type="InterPro" id="IPR036047">
    <property type="entry name" value="F-box-like_dom_sf"/>
</dbReference>
<evidence type="ECO:0000259" key="1">
    <source>
        <dbReference type="SMART" id="SM00256"/>
    </source>
</evidence>
<dbReference type="Gramene" id="KQK17017">
    <property type="protein sequence ID" value="KQK17017"/>
    <property type="gene ID" value="BRADI_1g31980v3"/>
</dbReference>
<accession>I1GVX6</accession>
<evidence type="ECO:0000313" key="3">
    <source>
        <dbReference type="EnsemblPlants" id="KQK17017"/>
    </source>
</evidence>
<gene>
    <name evidence="3" type="primary">LOC100828972</name>
    <name evidence="2" type="ORF">BRADI_1g31980v3</name>
</gene>
<dbReference type="GeneID" id="100828972"/>
<dbReference type="PANTHER" id="PTHR35546:SF105">
    <property type="entry name" value="OS05G0139200 PROTEIN"/>
    <property type="match status" value="1"/>
</dbReference>
<evidence type="ECO:0000313" key="2">
    <source>
        <dbReference type="EMBL" id="KQK17017.1"/>
    </source>
</evidence>
<dbReference type="CDD" id="cd22157">
    <property type="entry name" value="F-box_AtFBW1-like"/>
    <property type="match status" value="1"/>
</dbReference>
<dbReference type="InterPro" id="IPR001810">
    <property type="entry name" value="F-box_dom"/>
</dbReference>
<dbReference type="Pfam" id="PF24750">
    <property type="entry name" value="b-prop_At3g26010-like"/>
    <property type="match status" value="1"/>
</dbReference>
<dbReference type="OMA" id="HRDQEWK"/>
<dbReference type="InterPro" id="IPR017451">
    <property type="entry name" value="F-box-assoc_interact_dom"/>
</dbReference>
<keyword evidence="4" id="KW-1185">Reference proteome</keyword>
<protein>
    <recommendedName>
        <fullName evidence="1">F-box domain-containing protein</fullName>
    </recommendedName>
</protein>
<dbReference type="SMART" id="SM00256">
    <property type="entry name" value="FBOX"/>
    <property type="match status" value="1"/>
</dbReference>
<name>I1GVX6_BRADI</name>
<dbReference type="EnsemblPlants" id="KQK17017">
    <property type="protein sequence ID" value="KQK17017"/>
    <property type="gene ID" value="BRADI_1g31980v3"/>
</dbReference>
<feature type="domain" description="F-box" evidence="1">
    <location>
        <begin position="14"/>
        <end position="54"/>
    </location>
</feature>
<dbReference type="PANTHER" id="PTHR35546">
    <property type="entry name" value="F-BOX PROTEIN INTERACTION DOMAIN PROTEIN-RELATED"/>
    <property type="match status" value="1"/>
</dbReference>
<dbReference type="EMBL" id="CM000880">
    <property type="protein sequence ID" value="KQK17017.1"/>
    <property type="molecule type" value="Genomic_DNA"/>
</dbReference>
<proteinExistence type="predicted"/>
<sequence>MDRIKKTSSPAADLTDDLIVEILSRLPAKSICRFKCVSPHWRRLITDRANRRKLPQTLSGFFRYAVGPDGDGKAISAPYFNSIISGLGEEERHVHDPSLSFLPGYYRSIIPKDCCNGLLLCICWKDSPSNEFHYVVCNPATEKWLILPQSDQDSQMFVIRVGFDPAVSPHFHVFSVLRDQNRFITGVDVYSSEAQAWSYKESGWAYGIMVYEPSVFLNGMMHFISCASTIVALDTEGKSWKTIPLLETMGYKCSFARSCAFIGKSQGHLHYLNVKGTDASLSVWILNNSCGDEWLFKYNISSSQLSGSKDVMNTWDYTVVAIHPECSLIFYVLNGEIMLVSYDIDHGEVHIIHKLKEPFYGSRNPYIPYIPLFRESESLSDHE</sequence>
<dbReference type="Gene3D" id="1.20.1280.50">
    <property type="match status" value="1"/>
</dbReference>